<dbReference type="InterPro" id="IPR020846">
    <property type="entry name" value="MFS_dom"/>
</dbReference>
<dbReference type="Proteomes" id="UP001501222">
    <property type="component" value="Unassembled WGS sequence"/>
</dbReference>
<feature type="transmembrane region" description="Helical" evidence="7">
    <location>
        <begin position="313"/>
        <end position="335"/>
    </location>
</feature>
<evidence type="ECO:0000313" key="9">
    <source>
        <dbReference type="EMBL" id="GAA3549425.1"/>
    </source>
</evidence>
<keyword evidence="2" id="KW-1003">Cell membrane</keyword>
<evidence type="ECO:0000256" key="5">
    <source>
        <dbReference type="ARBA" id="ARBA00023136"/>
    </source>
</evidence>
<comment type="subcellular location">
    <subcellularLocation>
        <location evidence="1">Cell membrane</location>
        <topology evidence="1">Multi-pass membrane protein</topology>
    </subcellularLocation>
</comment>
<evidence type="ECO:0000256" key="3">
    <source>
        <dbReference type="ARBA" id="ARBA00022692"/>
    </source>
</evidence>
<feature type="transmembrane region" description="Helical" evidence="7">
    <location>
        <begin position="289"/>
        <end position="307"/>
    </location>
</feature>
<feature type="region of interest" description="Disordered" evidence="6">
    <location>
        <begin position="417"/>
        <end position="444"/>
    </location>
</feature>
<dbReference type="Gene3D" id="1.20.1250.20">
    <property type="entry name" value="MFS general substrate transporter like domains"/>
    <property type="match status" value="1"/>
</dbReference>
<evidence type="ECO:0000256" key="7">
    <source>
        <dbReference type="SAM" id="Phobius"/>
    </source>
</evidence>
<organism evidence="9 10">
    <name type="scientific">Kribbella ginsengisoli</name>
    <dbReference type="NCBI Taxonomy" id="363865"/>
    <lineage>
        <taxon>Bacteria</taxon>
        <taxon>Bacillati</taxon>
        <taxon>Actinomycetota</taxon>
        <taxon>Actinomycetes</taxon>
        <taxon>Propionibacteriales</taxon>
        <taxon>Kribbellaceae</taxon>
        <taxon>Kribbella</taxon>
    </lineage>
</organism>
<gene>
    <name evidence="9" type="ORF">GCM10022235_16310</name>
</gene>
<feature type="transmembrane region" description="Helical" evidence="7">
    <location>
        <begin position="106"/>
        <end position="125"/>
    </location>
</feature>
<sequence length="444" mass="46688">MSSSPGILSHPDFRRLWIADLLSQLGSRLGMMAAPLLAVLTLNASTLQVSLLRTSETAAWLVLGLFAGAWVDRVRCLPVLVAADLGRAVLLGSIPVAAWFGVLTLAQLYVVLALTGLLTVLFDVAHSSYPPRLLAPEQLLPGNAKLAANHSVAAVLGAGAGGFLVQWLSAAVTLGLDALSFVWSAIWLRSIRTPEPRPAPAERPNLRREIGEGLRYVFTHPLLRPIALNQTTTMLFQAASGAVMIVFLVREIHLSPSLIGVLSMTGLLGALAASWFTERLSTRIGDARALVLGSAAIGVAFTLQALTTPGWGLAWYVLGTLLAAIGIIVSYIVAISARQRLCPPDLQGRVSATMSFVSWGAAPIGSLLGGLTATAVGLRTTLLAAGLATLLGASWLLPPTQTPLVPSPRPLHQLAPSRRQLAPRSAPAAAAARIRPARRAGRRG</sequence>
<dbReference type="PANTHER" id="PTHR23513:SF6">
    <property type="entry name" value="MAJOR FACILITATOR SUPERFAMILY ASSOCIATED DOMAIN-CONTAINING PROTEIN"/>
    <property type="match status" value="1"/>
</dbReference>
<evidence type="ECO:0000256" key="6">
    <source>
        <dbReference type="SAM" id="MobiDB-lite"/>
    </source>
</evidence>
<evidence type="ECO:0000256" key="4">
    <source>
        <dbReference type="ARBA" id="ARBA00022989"/>
    </source>
</evidence>
<feature type="transmembrane region" description="Helical" evidence="7">
    <location>
        <begin position="21"/>
        <end position="44"/>
    </location>
</feature>
<proteinExistence type="predicted"/>
<accession>A0ABP6WDZ1</accession>
<evidence type="ECO:0000313" key="10">
    <source>
        <dbReference type="Proteomes" id="UP001501222"/>
    </source>
</evidence>
<dbReference type="RefSeq" id="WP_344839003.1">
    <property type="nucleotide sequence ID" value="NZ_BAABAA010000002.1"/>
</dbReference>
<dbReference type="PROSITE" id="PS50850">
    <property type="entry name" value="MFS"/>
    <property type="match status" value="1"/>
</dbReference>
<evidence type="ECO:0000256" key="2">
    <source>
        <dbReference type="ARBA" id="ARBA00022475"/>
    </source>
</evidence>
<dbReference type="CDD" id="cd06173">
    <property type="entry name" value="MFS_MefA_like"/>
    <property type="match status" value="1"/>
</dbReference>
<dbReference type="InterPro" id="IPR036259">
    <property type="entry name" value="MFS_trans_sf"/>
</dbReference>
<feature type="compositionally biased region" description="Low complexity" evidence="6">
    <location>
        <begin position="417"/>
        <end position="434"/>
    </location>
</feature>
<dbReference type="Pfam" id="PF07690">
    <property type="entry name" value="MFS_1"/>
    <property type="match status" value="1"/>
</dbReference>
<comment type="caution">
    <text evidence="9">The sequence shown here is derived from an EMBL/GenBank/DDBJ whole genome shotgun (WGS) entry which is preliminary data.</text>
</comment>
<keyword evidence="10" id="KW-1185">Reference proteome</keyword>
<feature type="compositionally biased region" description="Basic residues" evidence="6">
    <location>
        <begin position="435"/>
        <end position="444"/>
    </location>
</feature>
<keyword evidence="3 7" id="KW-0812">Transmembrane</keyword>
<dbReference type="EMBL" id="BAABAA010000002">
    <property type="protein sequence ID" value="GAA3549425.1"/>
    <property type="molecule type" value="Genomic_DNA"/>
</dbReference>
<feature type="transmembrane region" description="Helical" evidence="7">
    <location>
        <begin position="356"/>
        <end position="376"/>
    </location>
</feature>
<dbReference type="SUPFAM" id="SSF103473">
    <property type="entry name" value="MFS general substrate transporter"/>
    <property type="match status" value="1"/>
</dbReference>
<keyword evidence="4 7" id="KW-1133">Transmembrane helix</keyword>
<dbReference type="InterPro" id="IPR011701">
    <property type="entry name" value="MFS"/>
</dbReference>
<reference evidence="10" key="1">
    <citation type="journal article" date="2019" name="Int. J. Syst. Evol. Microbiol.">
        <title>The Global Catalogue of Microorganisms (GCM) 10K type strain sequencing project: providing services to taxonomists for standard genome sequencing and annotation.</title>
        <authorList>
            <consortium name="The Broad Institute Genomics Platform"/>
            <consortium name="The Broad Institute Genome Sequencing Center for Infectious Disease"/>
            <person name="Wu L."/>
            <person name="Ma J."/>
        </authorList>
    </citation>
    <scope>NUCLEOTIDE SEQUENCE [LARGE SCALE GENOMIC DNA]</scope>
    <source>
        <strain evidence="10">JCM 16928</strain>
    </source>
</reference>
<name>A0ABP6WDZ1_9ACTN</name>
<feature type="transmembrane region" description="Helical" evidence="7">
    <location>
        <begin position="50"/>
        <end position="70"/>
    </location>
</feature>
<feature type="transmembrane region" description="Helical" evidence="7">
    <location>
        <begin position="146"/>
        <end position="164"/>
    </location>
</feature>
<evidence type="ECO:0000256" key="1">
    <source>
        <dbReference type="ARBA" id="ARBA00004651"/>
    </source>
</evidence>
<evidence type="ECO:0000259" key="8">
    <source>
        <dbReference type="PROSITE" id="PS50850"/>
    </source>
</evidence>
<feature type="domain" description="Major facilitator superfamily (MFS) profile" evidence="8">
    <location>
        <begin position="217"/>
        <end position="444"/>
    </location>
</feature>
<protein>
    <submittedName>
        <fullName evidence="9">MFS transporter</fullName>
    </submittedName>
</protein>
<dbReference type="PANTHER" id="PTHR23513">
    <property type="entry name" value="INTEGRAL MEMBRANE EFFLUX PROTEIN-RELATED"/>
    <property type="match status" value="1"/>
</dbReference>
<keyword evidence="5 7" id="KW-0472">Membrane</keyword>
<feature type="transmembrane region" description="Helical" evidence="7">
    <location>
        <begin position="258"/>
        <end position="277"/>
    </location>
</feature>